<dbReference type="EMBL" id="JAWDGP010004437">
    <property type="protein sequence ID" value="KAK3764467.1"/>
    <property type="molecule type" value="Genomic_DNA"/>
</dbReference>
<feature type="region of interest" description="Disordered" evidence="1">
    <location>
        <begin position="27"/>
        <end position="55"/>
    </location>
</feature>
<dbReference type="Proteomes" id="UP001283361">
    <property type="component" value="Unassembled WGS sequence"/>
</dbReference>
<feature type="region of interest" description="Disordered" evidence="1">
    <location>
        <begin position="77"/>
        <end position="101"/>
    </location>
</feature>
<name>A0AAE0Z806_9GAST</name>
<organism evidence="2 3">
    <name type="scientific">Elysia crispata</name>
    <name type="common">lettuce slug</name>
    <dbReference type="NCBI Taxonomy" id="231223"/>
    <lineage>
        <taxon>Eukaryota</taxon>
        <taxon>Metazoa</taxon>
        <taxon>Spiralia</taxon>
        <taxon>Lophotrochozoa</taxon>
        <taxon>Mollusca</taxon>
        <taxon>Gastropoda</taxon>
        <taxon>Heterobranchia</taxon>
        <taxon>Euthyneura</taxon>
        <taxon>Panpulmonata</taxon>
        <taxon>Sacoglossa</taxon>
        <taxon>Placobranchoidea</taxon>
        <taxon>Plakobranchidae</taxon>
        <taxon>Elysia</taxon>
    </lineage>
</organism>
<keyword evidence="3" id="KW-1185">Reference proteome</keyword>
<dbReference type="AlphaFoldDB" id="A0AAE0Z806"/>
<protein>
    <submittedName>
        <fullName evidence="2">Uncharacterized protein</fullName>
    </submittedName>
</protein>
<evidence type="ECO:0000313" key="3">
    <source>
        <dbReference type="Proteomes" id="UP001283361"/>
    </source>
</evidence>
<evidence type="ECO:0000313" key="2">
    <source>
        <dbReference type="EMBL" id="KAK3764467.1"/>
    </source>
</evidence>
<proteinExistence type="predicted"/>
<sequence>MSPTKMAKVKREATRVGISKAMGRADNPLVSLSIPSGSDLRASRRSCETSAGSSSRLRAVVDPDLTRAWSVEALAPPPGMVTSGRPLGKKRLFGKPNSMEGSWQEQQGGLLFHDSRFVARAFRVSKTHHGL</sequence>
<reference evidence="2" key="1">
    <citation type="journal article" date="2023" name="G3 (Bethesda)">
        <title>A reference genome for the long-term kleptoplast-retaining sea slug Elysia crispata morphotype clarki.</title>
        <authorList>
            <person name="Eastman K.E."/>
            <person name="Pendleton A.L."/>
            <person name="Shaikh M.A."/>
            <person name="Suttiyut T."/>
            <person name="Ogas R."/>
            <person name="Tomko P."/>
            <person name="Gavelis G."/>
            <person name="Widhalm J.R."/>
            <person name="Wisecaver J.H."/>
        </authorList>
    </citation>
    <scope>NUCLEOTIDE SEQUENCE</scope>
    <source>
        <strain evidence="2">ECLA1</strain>
    </source>
</reference>
<gene>
    <name evidence="2" type="ORF">RRG08_055632</name>
</gene>
<accession>A0AAE0Z806</accession>
<comment type="caution">
    <text evidence="2">The sequence shown here is derived from an EMBL/GenBank/DDBJ whole genome shotgun (WGS) entry which is preliminary data.</text>
</comment>
<evidence type="ECO:0000256" key="1">
    <source>
        <dbReference type="SAM" id="MobiDB-lite"/>
    </source>
</evidence>